<comment type="caution">
    <text evidence="1">The sequence shown here is derived from an EMBL/GenBank/DDBJ whole genome shotgun (WGS) entry which is preliminary data.</text>
</comment>
<proteinExistence type="predicted"/>
<dbReference type="Proteomes" id="UP000798808">
    <property type="component" value="Unassembled WGS sequence"/>
</dbReference>
<organism evidence="1 2">
    <name type="scientific">Fulvivirga kasyanovii</name>
    <dbReference type="NCBI Taxonomy" id="396812"/>
    <lineage>
        <taxon>Bacteria</taxon>
        <taxon>Pseudomonadati</taxon>
        <taxon>Bacteroidota</taxon>
        <taxon>Cytophagia</taxon>
        <taxon>Cytophagales</taxon>
        <taxon>Fulvivirgaceae</taxon>
        <taxon>Fulvivirga</taxon>
    </lineage>
</organism>
<keyword evidence="2" id="KW-1185">Reference proteome</keyword>
<evidence type="ECO:0000313" key="1">
    <source>
        <dbReference type="EMBL" id="MTI25381.1"/>
    </source>
</evidence>
<reference evidence="1 2" key="1">
    <citation type="submission" date="2019-02" db="EMBL/GenBank/DDBJ databases">
        <authorList>
            <person name="Goldberg S.R."/>
            <person name="Haltli B.A."/>
            <person name="Correa H."/>
            <person name="Russell K.G."/>
        </authorList>
    </citation>
    <scope>NUCLEOTIDE SEQUENCE [LARGE SCALE GENOMIC DNA]</scope>
    <source>
        <strain evidence="1 2">JCM 16186</strain>
    </source>
</reference>
<gene>
    <name evidence="1" type="ORF">E1163_10545</name>
</gene>
<evidence type="ECO:0000313" key="2">
    <source>
        <dbReference type="Proteomes" id="UP000798808"/>
    </source>
</evidence>
<name>A0ABW9RN18_9BACT</name>
<dbReference type="EMBL" id="SMLW01000510">
    <property type="protein sequence ID" value="MTI25381.1"/>
    <property type="molecule type" value="Genomic_DNA"/>
</dbReference>
<protein>
    <recommendedName>
        <fullName evidence="3">WD40 repeat domain-containing protein</fullName>
    </recommendedName>
</protein>
<accession>A0ABW9RN18</accession>
<dbReference type="SUPFAM" id="SSF69304">
    <property type="entry name" value="Tricorn protease N-terminal domain"/>
    <property type="match status" value="1"/>
</dbReference>
<evidence type="ECO:0008006" key="3">
    <source>
        <dbReference type="Google" id="ProtNLM"/>
    </source>
</evidence>
<sequence>MMIHAARSMPIFDGMDTDLHEIIIEQDGINHVKVLKPASSNSKRLIWSFSLHGDNEPIIFKEFYTASKFAIINWNGWLRAYDLDAQEKIYETQLEGSVDTRAVFSPDKAMLYVAYNKDYNPMLASFPLADLSKGTVSELPEKLYSGHLQMRGDGRLLMYFNEEEYISGEEKWTHGYVVYDPGTSQPERYEMPYAQRDSFEAKEPAIHAGKNIGVMPYWGDLEIEKSEMGGPRFIYKIMVFDLSTFNVLRIIPVRAFSTSQLACYESECDEMAEIFQERPSESGYDEAFVSFCNELYSIVFDKYDDAVWLCWRGGIVRKVGLDGSISPLLITTAVQGEANQEFAFFHAFIKHIEDDFLILEEGKKYKMPLADVDLTSGEEYIPVTLSVLDEEIITSDPATEEQFQAEKGKVVIVVDDLNQAESLLHALDQMATLTEDIPALGYGDKLAFLIKDTIGLTMDDRQFFKKALPIPGAPEKIKKVVDNFIRYERAGRLYIDSEETALCYAVYELASSSPAYIETALRYLSVIDEDHDVFNTETLIPTLMEVYKGTEHEAVIREGILKVSNGWWAEGV</sequence>
<dbReference type="RefSeq" id="WP_155171433.1">
    <property type="nucleotide sequence ID" value="NZ_BAAAFL010000065.1"/>
</dbReference>